<evidence type="ECO:0000313" key="5">
    <source>
        <dbReference type="Proteomes" id="UP001595978"/>
    </source>
</evidence>
<comment type="caution">
    <text evidence="4">The sequence shown here is derived from an EMBL/GenBank/DDBJ whole genome shotgun (WGS) entry which is preliminary data.</text>
</comment>
<dbReference type="Pfam" id="PF05949">
    <property type="entry name" value="DUF881"/>
    <property type="match status" value="1"/>
</dbReference>
<evidence type="ECO:0000256" key="2">
    <source>
        <dbReference type="SAM" id="Coils"/>
    </source>
</evidence>
<sequence>MEKNVVIRITLISFVVGFMIAVQYNTVKKPESRDTRDIWEIRQELTEEKKLHSELLNEIASLKNIKAEYEDENSKELGKVLQSTVEDLRVRAGLSEVTGPGLRLNIKPAEELILSGFKVEPISPDLLIRLVNEIYRYNGLYIEIDGQRVVHTTAIRDINGKTTVNSVPISNSNVDILIITETFEQAEKLYSYLYASTFQDDFYIDNLKLTINPAEEEITIGAYDGEFTNSYLLKSEGD</sequence>
<evidence type="ECO:0000256" key="3">
    <source>
        <dbReference type="SAM" id="Phobius"/>
    </source>
</evidence>
<keyword evidence="3" id="KW-0472">Membrane</keyword>
<keyword evidence="3" id="KW-0812">Transmembrane</keyword>
<keyword evidence="5" id="KW-1185">Reference proteome</keyword>
<comment type="similarity">
    <text evidence="1">Belongs to the UPF0749 family.</text>
</comment>
<dbReference type="PANTHER" id="PTHR37313">
    <property type="entry name" value="UPF0749 PROTEIN RV1825"/>
    <property type="match status" value="1"/>
</dbReference>
<gene>
    <name evidence="4" type="ORF">ACFPOH_06010</name>
</gene>
<dbReference type="Proteomes" id="UP001595978">
    <property type="component" value="Unassembled WGS sequence"/>
</dbReference>
<feature type="coiled-coil region" evidence="2">
    <location>
        <begin position="45"/>
        <end position="72"/>
    </location>
</feature>
<dbReference type="EMBL" id="JBHSNQ010000048">
    <property type="protein sequence ID" value="MFC5541335.1"/>
    <property type="molecule type" value="Genomic_DNA"/>
</dbReference>
<keyword evidence="2" id="KW-0175">Coiled coil</keyword>
<feature type="transmembrane region" description="Helical" evidence="3">
    <location>
        <begin position="6"/>
        <end position="27"/>
    </location>
</feature>
<proteinExistence type="inferred from homology"/>
<evidence type="ECO:0000313" key="4">
    <source>
        <dbReference type="EMBL" id="MFC5541335.1"/>
    </source>
</evidence>
<organism evidence="4 5">
    <name type="scientific">Ureibacillus suwonensis</name>
    <dbReference type="NCBI Taxonomy" id="313007"/>
    <lineage>
        <taxon>Bacteria</taxon>
        <taxon>Bacillati</taxon>
        <taxon>Bacillota</taxon>
        <taxon>Bacilli</taxon>
        <taxon>Bacillales</taxon>
        <taxon>Caryophanaceae</taxon>
        <taxon>Ureibacillus</taxon>
    </lineage>
</organism>
<dbReference type="Gene3D" id="3.30.70.1880">
    <property type="entry name" value="Protein of unknown function DUF881"/>
    <property type="match status" value="1"/>
</dbReference>
<keyword evidence="3" id="KW-1133">Transmembrane helix</keyword>
<protein>
    <submittedName>
        <fullName evidence="4">DUF881 domain-containing protein</fullName>
    </submittedName>
</protein>
<name>A0ABW0RDD6_9BACL</name>
<dbReference type="PANTHER" id="PTHR37313:SF2">
    <property type="entry name" value="UPF0749 PROTEIN YLXX"/>
    <property type="match status" value="1"/>
</dbReference>
<reference evidence="5" key="1">
    <citation type="journal article" date="2019" name="Int. J. Syst. Evol. Microbiol.">
        <title>The Global Catalogue of Microorganisms (GCM) 10K type strain sequencing project: providing services to taxonomists for standard genome sequencing and annotation.</title>
        <authorList>
            <consortium name="The Broad Institute Genomics Platform"/>
            <consortium name="The Broad Institute Genome Sequencing Center for Infectious Disease"/>
            <person name="Wu L."/>
            <person name="Ma J."/>
        </authorList>
    </citation>
    <scope>NUCLEOTIDE SEQUENCE [LARGE SCALE GENOMIC DNA]</scope>
    <source>
        <strain evidence="5">CCUG 56331</strain>
    </source>
</reference>
<evidence type="ECO:0000256" key="1">
    <source>
        <dbReference type="ARBA" id="ARBA00009108"/>
    </source>
</evidence>
<dbReference type="InterPro" id="IPR010273">
    <property type="entry name" value="DUF881"/>
</dbReference>
<dbReference type="RefSeq" id="WP_342581126.1">
    <property type="nucleotide sequence ID" value="NZ_JBHSNQ010000048.1"/>
</dbReference>
<accession>A0ABW0RDD6</accession>